<sequence>MKNDTPSLSARTQFVDVDGRRLAYRTIGSGTPLVLCVRFRGTMDTWDPLFLDSLAERGFQVTIFDYSGLGQSTGERTYHPASLAKDAIDLIVALKLGKVVIGGWSVGGMAAQIVLAQASQLVTHAVLIATTPPGPLVKPGEQLFYTMARRENDFEDFVTLFFEPTSADSRAAAERAAARVAQRKVDLSPAVPVEWAGQQVGDGPKNPVFPVAAVLDALKSTSIPVLHLGGDHDIVFPVENWYALNGRLPTLHVVTLPRAGHGPQLQYPQACAAHIAAFVGNDVG</sequence>
<dbReference type="PANTHER" id="PTHR43798">
    <property type="entry name" value="MONOACYLGLYCEROL LIPASE"/>
    <property type="match status" value="1"/>
</dbReference>
<keyword evidence="2" id="KW-0378">Hydrolase</keyword>
<dbReference type="InterPro" id="IPR000073">
    <property type="entry name" value="AB_hydrolase_1"/>
</dbReference>
<organism evidence="2 3">
    <name type="scientific">Burkholderia dolosa</name>
    <dbReference type="NCBI Taxonomy" id="152500"/>
    <lineage>
        <taxon>Bacteria</taxon>
        <taxon>Pseudomonadati</taxon>
        <taxon>Pseudomonadota</taxon>
        <taxon>Betaproteobacteria</taxon>
        <taxon>Burkholderiales</taxon>
        <taxon>Burkholderiaceae</taxon>
        <taxon>Burkholderia</taxon>
        <taxon>Burkholderia cepacia complex</taxon>
    </lineage>
</organism>
<dbReference type="GO" id="GO:0047372">
    <property type="term" value="F:monoacylglycerol lipase activity"/>
    <property type="evidence" value="ECO:0007669"/>
    <property type="project" value="TreeGrafter"/>
</dbReference>
<dbReference type="GeneID" id="93127513"/>
<evidence type="ECO:0000313" key="3">
    <source>
        <dbReference type="Proteomes" id="UP000625568"/>
    </source>
</evidence>
<dbReference type="InterPro" id="IPR029058">
    <property type="entry name" value="AB_hydrolase_fold"/>
</dbReference>
<proteinExistence type="predicted"/>
<dbReference type="Gene3D" id="3.40.50.1820">
    <property type="entry name" value="alpha/beta hydrolase"/>
    <property type="match status" value="1"/>
</dbReference>
<reference evidence="2 3" key="1">
    <citation type="submission" date="2021-02" db="EMBL/GenBank/DDBJ databases">
        <title>FDA dAtabase for Regulatory Grade micrObial Sequences (FDA-ARGOS): Supporting development and validation of Infectious Disease Dx tests.</title>
        <authorList>
            <person name="Minogue T."/>
            <person name="Wolcott M."/>
            <person name="Wasieloski L."/>
            <person name="Aguilar W."/>
            <person name="Moore D."/>
            <person name="Jaissle J."/>
            <person name="Tallon L."/>
            <person name="Sadzewicz L."/>
            <person name="Zhao X."/>
            <person name="Boylan J."/>
            <person name="Ott S."/>
            <person name="Bowen H."/>
            <person name="Vavikolanu K."/>
            <person name="Mehta A."/>
            <person name="Aluvathingal J."/>
            <person name="Nadendla S."/>
            <person name="Yan Y."/>
            <person name="Sichtig H."/>
        </authorList>
    </citation>
    <scope>NUCLEOTIDE SEQUENCE [LARGE SCALE GENOMIC DNA]</scope>
    <source>
        <strain evidence="2 3">FDAARGOS_1272</strain>
    </source>
</reference>
<name>A0A892I1W0_9BURK</name>
<evidence type="ECO:0000313" key="2">
    <source>
        <dbReference type="EMBL" id="QRO76762.1"/>
    </source>
</evidence>
<feature type="domain" description="AB hydrolase-1" evidence="1">
    <location>
        <begin position="32"/>
        <end position="265"/>
    </location>
</feature>
<keyword evidence="3" id="KW-1185">Reference proteome</keyword>
<protein>
    <submittedName>
        <fullName evidence="2">Alpha/beta hydrolase</fullName>
    </submittedName>
</protein>
<dbReference type="GO" id="GO:0016020">
    <property type="term" value="C:membrane"/>
    <property type="evidence" value="ECO:0007669"/>
    <property type="project" value="TreeGrafter"/>
</dbReference>
<dbReference type="SUPFAM" id="SSF53474">
    <property type="entry name" value="alpha/beta-Hydrolases"/>
    <property type="match status" value="1"/>
</dbReference>
<evidence type="ECO:0000259" key="1">
    <source>
        <dbReference type="Pfam" id="PF00561"/>
    </source>
</evidence>
<accession>A0A892I1W0</accession>
<dbReference type="InterPro" id="IPR050266">
    <property type="entry name" value="AB_hydrolase_sf"/>
</dbReference>
<dbReference type="RefSeq" id="WP_035972615.1">
    <property type="nucleotide sequence ID" value="NZ_CABVPR010000040.1"/>
</dbReference>
<dbReference type="EMBL" id="CP069482">
    <property type="protein sequence ID" value="QRO76762.1"/>
    <property type="molecule type" value="Genomic_DNA"/>
</dbReference>
<dbReference type="GO" id="GO:0046464">
    <property type="term" value="P:acylglycerol catabolic process"/>
    <property type="evidence" value="ECO:0007669"/>
    <property type="project" value="TreeGrafter"/>
</dbReference>
<gene>
    <name evidence="2" type="ORF">I6K02_12730</name>
</gene>
<dbReference type="AlphaFoldDB" id="A0A892I1W0"/>
<dbReference type="Pfam" id="PF00561">
    <property type="entry name" value="Abhydrolase_1"/>
    <property type="match status" value="1"/>
</dbReference>
<dbReference type="PANTHER" id="PTHR43798:SF5">
    <property type="entry name" value="MONOACYLGLYCEROL LIPASE ABHD6"/>
    <property type="match status" value="1"/>
</dbReference>
<dbReference type="Proteomes" id="UP000625568">
    <property type="component" value="Chromosome 1"/>
</dbReference>